<dbReference type="InterPro" id="IPR002528">
    <property type="entry name" value="MATE_fam"/>
</dbReference>
<accession>A0A4R6PWH6</accession>
<evidence type="ECO:0000256" key="10">
    <source>
        <dbReference type="ARBA" id="ARBA00023065"/>
    </source>
</evidence>
<comment type="subcellular location">
    <subcellularLocation>
        <location evidence="2">Cell membrane</location>
        <topology evidence="2">Multi-pass membrane protein</topology>
    </subcellularLocation>
</comment>
<protein>
    <recommendedName>
        <fullName evidence="4">Probable multidrug resistance protein NorM</fullName>
    </recommendedName>
    <alternativeName>
        <fullName evidence="12">Multidrug-efflux transporter</fullName>
    </alternativeName>
</protein>
<evidence type="ECO:0000313" key="15">
    <source>
        <dbReference type="Proteomes" id="UP000295500"/>
    </source>
</evidence>
<dbReference type="RefSeq" id="WP_133529390.1">
    <property type="nucleotide sequence ID" value="NZ_SNXO01000077.1"/>
</dbReference>
<evidence type="ECO:0000256" key="13">
    <source>
        <dbReference type="SAM" id="Phobius"/>
    </source>
</evidence>
<keyword evidence="7" id="KW-1003">Cell membrane</keyword>
<dbReference type="InterPro" id="IPR050222">
    <property type="entry name" value="MATE_MdtK"/>
</dbReference>
<evidence type="ECO:0000256" key="4">
    <source>
        <dbReference type="ARBA" id="ARBA00020268"/>
    </source>
</evidence>
<evidence type="ECO:0000256" key="7">
    <source>
        <dbReference type="ARBA" id="ARBA00022475"/>
    </source>
</evidence>
<feature type="transmembrane region" description="Helical" evidence="13">
    <location>
        <begin position="132"/>
        <end position="152"/>
    </location>
</feature>
<dbReference type="OrthoDB" id="9776324at2"/>
<feature type="transmembrane region" description="Helical" evidence="13">
    <location>
        <begin position="271"/>
        <end position="292"/>
    </location>
</feature>
<keyword evidence="10" id="KW-0406">Ion transport</keyword>
<dbReference type="GO" id="GO:0042910">
    <property type="term" value="F:xenobiotic transmembrane transporter activity"/>
    <property type="evidence" value="ECO:0007669"/>
    <property type="project" value="InterPro"/>
</dbReference>
<organism evidence="14 15">
    <name type="scientific">Aminicella lysinilytica</name>
    <dbReference type="NCBI Taxonomy" id="433323"/>
    <lineage>
        <taxon>Bacteria</taxon>
        <taxon>Bacillati</taxon>
        <taxon>Bacillota</taxon>
        <taxon>Clostridia</taxon>
        <taxon>Peptostreptococcales</taxon>
        <taxon>Anaerovoracaceae</taxon>
        <taxon>Aminicella</taxon>
    </lineage>
</organism>
<comment type="similarity">
    <text evidence="3">Belongs to the multi antimicrobial extrusion (MATE) (TC 2.A.66.1) family.</text>
</comment>
<dbReference type="InterPro" id="IPR048279">
    <property type="entry name" value="MdtK-like"/>
</dbReference>
<evidence type="ECO:0000256" key="11">
    <source>
        <dbReference type="ARBA" id="ARBA00023136"/>
    </source>
</evidence>
<keyword evidence="6" id="KW-0050">Antiport</keyword>
<feature type="transmembrane region" description="Helical" evidence="13">
    <location>
        <begin position="386"/>
        <end position="407"/>
    </location>
</feature>
<comment type="caution">
    <text evidence="14">The sequence shown here is derived from an EMBL/GenBank/DDBJ whole genome shotgun (WGS) entry which is preliminary data.</text>
</comment>
<dbReference type="Pfam" id="PF01554">
    <property type="entry name" value="MatE"/>
    <property type="match status" value="2"/>
</dbReference>
<dbReference type="CDD" id="cd13138">
    <property type="entry name" value="MATE_yoeA_like"/>
    <property type="match status" value="1"/>
</dbReference>
<gene>
    <name evidence="14" type="ORF">EV211_1771</name>
</gene>
<sequence length="447" mass="48589">MKNEIDMLEGHLGRNILRFALPLAVTGILQQLFNAADIVVVGRFVGNGAMAAVGSNSPLINLLVNLFVGISLGANVVMAQFAGRRDKIRIQQAVHTSILIALIGGFTFMILGELAAEPVLKLMSVPDQVFPMALAYLRIYLLGLPVILLYNFESAIYRSQGNTRTPLICLSISGVINVILNLFFVCIVGMTASGVALATVIANLISSVMLLVLLREGPEETRIHFSKLRLYKTVLKKILYIGLPSGIQSMMFSLANIIVQSALNSLGTTVMAASSAAFNVEVMAFFVINSFGQACMTFTGNNYGAGKSERCKKILWACILEDIAFTVLSCGLILLFGKEILGLFTTAPKVISYGYLRMMIVFSAYVFTLVNETVSGYLRGFGMSIIPALTAVICICVLRLLWIFFVFPKDPTFVMVMIVYPISLGLNAVAIAICALVLKPSKRKYNV</sequence>
<evidence type="ECO:0000256" key="2">
    <source>
        <dbReference type="ARBA" id="ARBA00004651"/>
    </source>
</evidence>
<evidence type="ECO:0000256" key="5">
    <source>
        <dbReference type="ARBA" id="ARBA00022448"/>
    </source>
</evidence>
<comment type="function">
    <text evidence="1">Multidrug efflux pump.</text>
</comment>
<reference evidence="14 15" key="1">
    <citation type="submission" date="2019-03" db="EMBL/GenBank/DDBJ databases">
        <title>Genomic Encyclopedia of Type Strains, Phase IV (KMG-IV): sequencing the most valuable type-strain genomes for metagenomic binning, comparative biology and taxonomic classification.</title>
        <authorList>
            <person name="Goeker M."/>
        </authorList>
    </citation>
    <scope>NUCLEOTIDE SEQUENCE [LARGE SCALE GENOMIC DNA]</scope>
    <source>
        <strain evidence="14 15">DSM 28287</strain>
    </source>
</reference>
<keyword evidence="5" id="KW-0813">Transport</keyword>
<dbReference type="GO" id="GO:0005886">
    <property type="term" value="C:plasma membrane"/>
    <property type="evidence" value="ECO:0007669"/>
    <property type="project" value="UniProtKB-SubCell"/>
</dbReference>
<dbReference type="NCBIfam" id="TIGR00797">
    <property type="entry name" value="matE"/>
    <property type="match status" value="1"/>
</dbReference>
<feature type="transmembrane region" description="Helical" evidence="13">
    <location>
        <begin position="313"/>
        <end position="335"/>
    </location>
</feature>
<evidence type="ECO:0000256" key="1">
    <source>
        <dbReference type="ARBA" id="ARBA00003408"/>
    </source>
</evidence>
<feature type="transmembrane region" description="Helical" evidence="13">
    <location>
        <begin position="164"/>
        <end position="190"/>
    </location>
</feature>
<keyword evidence="11 13" id="KW-0472">Membrane</keyword>
<evidence type="ECO:0000256" key="12">
    <source>
        <dbReference type="ARBA" id="ARBA00031636"/>
    </source>
</evidence>
<dbReference type="PANTHER" id="PTHR43298:SF2">
    <property type="entry name" value="FMN_FAD EXPORTER YEEO-RELATED"/>
    <property type="match status" value="1"/>
</dbReference>
<keyword evidence="9 13" id="KW-1133">Transmembrane helix</keyword>
<feature type="transmembrane region" description="Helical" evidence="13">
    <location>
        <begin position="413"/>
        <end position="438"/>
    </location>
</feature>
<evidence type="ECO:0000256" key="6">
    <source>
        <dbReference type="ARBA" id="ARBA00022449"/>
    </source>
</evidence>
<evidence type="ECO:0000256" key="9">
    <source>
        <dbReference type="ARBA" id="ARBA00022989"/>
    </source>
</evidence>
<dbReference type="GO" id="GO:0015297">
    <property type="term" value="F:antiporter activity"/>
    <property type="evidence" value="ECO:0007669"/>
    <property type="project" value="UniProtKB-KW"/>
</dbReference>
<feature type="transmembrane region" description="Helical" evidence="13">
    <location>
        <begin position="59"/>
        <end position="81"/>
    </location>
</feature>
<keyword evidence="8 13" id="KW-0812">Transmembrane</keyword>
<feature type="transmembrane region" description="Helical" evidence="13">
    <location>
        <begin position="93"/>
        <end position="112"/>
    </location>
</feature>
<evidence type="ECO:0000256" key="8">
    <source>
        <dbReference type="ARBA" id="ARBA00022692"/>
    </source>
</evidence>
<dbReference type="AlphaFoldDB" id="A0A4R6PWH6"/>
<dbReference type="EMBL" id="SNXO01000077">
    <property type="protein sequence ID" value="TDP44169.1"/>
    <property type="molecule type" value="Genomic_DNA"/>
</dbReference>
<evidence type="ECO:0000256" key="3">
    <source>
        <dbReference type="ARBA" id="ARBA00010199"/>
    </source>
</evidence>
<proteinExistence type="inferred from homology"/>
<dbReference type="PIRSF" id="PIRSF006603">
    <property type="entry name" value="DinF"/>
    <property type="match status" value="1"/>
</dbReference>
<evidence type="ECO:0000313" key="14">
    <source>
        <dbReference type="EMBL" id="TDP44169.1"/>
    </source>
</evidence>
<dbReference type="Proteomes" id="UP000295500">
    <property type="component" value="Unassembled WGS sequence"/>
</dbReference>
<feature type="transmembrane region" description="Helical" evidence="13">
    <location>
        <begin position="355"/>
        <end position="374"/>
    </location>
</feature>
<name>A0A4R6PWH6_9FIRM</name>
<keyword evidence="15" id="KW-1185">Reference proteome</keyword>
<dbReference type="PANTHER" id="PTHR43298">
    <property type="entry name" value="MULTIDRUG RESISTANCE PROTEIN NORM-RELATED"/>
    <property type="match status" value="1"/>
</dbReference>
<feature type="transmembrane region" description="Helical" evidence="13">
    <location>
        <begin position="238"/>
        <end position="259"/>
    </location>
</feature>
<feature type="transmembrane region" description="Helical" evidence="13">
    <location>
        <begin position="196"/>
        <end position="217"/>
    </location>
</feature>
<dbReference type="GO" id="GO:0006811">
    <property type="term" value="P:monoatomic ion transport"/>
    <property type="evidence" value="ECO:0007669"/>
    <property type="project" value="UniProtKB-KW"/>
</dbReference>